<gene>
    <name evidence="2" type="ORF">Q5H91_02390</name>
</gene>
<dbReference type="Proteomes" id="UP001230685">
    <property type="component" value="Unassembled WGS sequence"/>
</dbReference>
<comment type="caution">
    <text evidence="2">The sequence shown here is derived from an EMBL/GenBank/DDBJ whole genome shotgun (WGS) entry which is preliminary data.</text>
</comment>
<proteinExistence type="predicted"/>
<keyword evidence="3" id="KW-1185">Reference proteome</keyword>
<reference evidence="2 3" key="1">
    <citation type="submission" date="2023-07" db="EMBL/GenBank/DDBJ databases">
        <authorList>
            <person name="Kim M.K."/>
        </authorList>
    </citation>
    <scope>NUCLEOTIDE SEQUENCE [LARGE SCALE GENOMIC DNA]</scope>
    <source>
        <strain evidence="2 3">KR1UV-12</strain>
    </source>
</reference>
<feature type="region of interest" description="Disordered" evidence="1">
    <location>
        <begin position="1"/>
        <end position="45"/>
    </location>
</feature>
<accession>A0ABT9EGS2</accession>
<evidence type="ECO:0000313" key="3">
    <source>
        <dbReference type="Proteomes" id="UP001230685"/>
    </source>
</evidence>
<protein>
    <submittedName>
        <fullName evidence="2">Uncharacterized protein</fullName>
    </submittedName>
</protein>
<evidence type="ECO:0000256" key="1">
    <source>
        <dbReference type="SAM" id="MobiDB-lite"/>
    </source>
</evidence>
<dbReference type="RefSeq" id="WP_305171616.1">
    <property type="nucleotide sequence ID" value="NZ_JAUUDS010000001.1"/>
</dbReference>
<organism evidence="2 3">
    <name type="scientific">Sphingomonas aurea</name>
    <dbReference type="NCBI Taxonomy" id="3063994"/>
    <lineage>
        <taxon>Bacteria</taxon>
        <taxon>Pseudomonadati</taxon>
        <taxon>Pseudomonadota</taxon>
        <taxon>Alphaproteobacteria</taxon>
        <taxon>Sphingomonadales</taxon>
        <taxon>Sphingomonadaceae</taxon>
        <taxon>Sphingomonas</taxon>
    </lineage>
</organism>
<feature type="compositionally biased region" description="Acidic residues" evidence="1">
    <location>
        <begin position="27"/>
        <end position="37"/>
    </location>
</feature>
<sequence>MMTQDPDPRTAPDDLEDASNQGQSADDPAEGADDASTENDGSPQG</sequence>
<feature type="compositionally biased region" description="Basic and acidic residues" evidence="1">
    <location>
        <begin position="1"/>
        <end position="12"/>
    </location>
</feature>
<evidence type="ECO:0000313" key="2">
    <source>
        <dbReference type="EMBL" id="MDP1026047.1"/>
    </source>
</evidence>
<name>A0ABT9EGS2_9SPHN</name>
<dbReference type="EMBL" id="JAUUDS010000001">
    <property type="protein sequence ID" value="MDP1026047.1"/>
    <property type="molecule type" value="Genomic_DNA"/>
</dbReference>